<protein>
    <recommendedName>
        <fullName evidence="3">ATP-dependent DNA helicase</fullName>
    </recommendedName>
</protein>
<dbReference type="Proteomes" id="UP001632038">
    <property type="component" value="Unassembled WGS sequence"/>
</dbReference>
<accession>A0ABD3CV83</accession>
<evidence type="ECO:0000313" key="1">
    <source>
        <dbReference type="EMBL" id="KAL3633226.1"/>
    </source>
</evidence>
<keyword evidence="2" id="KW-1185">Reference proteome</keyword>
<sequence>MMVVLLLKSPMLIKYSGDQIADIVEPTYPMFRDSIDDSMFLKDRAILAPTLESVDAINEHMNSLNSSEGYTYLSSDTTCKSDGSANDFLSDLHTPGYLNSI</sequence>
<gene>
    <name evidence="1" type="ORF">CASFOL_022753</name>
</gene>
<proteinExistence type="predicted"/>
<organism evidence="1 2">
    <name type="scientific">Castilleja foliolosa</name>
    <dbReference type="NCBI Taxonomy" id="1961234"/>
    <lineage>
        <taxon>Eukaryota</taxon>
        <taxon>Viridiplantae</taxon>
        <taxon>Streptophyta</taxon>
        <taxon>Embryophyta</taxon>
        <taxon>Tracheophyta</taxon>
        <taxon>Spermatophyta</taxon>
        <taxon>Magnoliopsida</taxon>
        <taxon>eudicotyledons</taxon>
        <taxon>Gunneridae</taxon>
        <taxon>Pentapetalae</taxon>
        <taxon>asterids</taxon>
        <taxon>lamiids</taxon>
        <taxon>Lamiales</taxon>
        <taxon>Orobanchaceae</taxon>
        <taxon>Pedicularideae</taxon>
        <taxon>Castillejinae</taxon>
        <taxon>Castilleja</taxon>
    </lineage>
</organism>
<dbReference type="EMBL" id="JAVIJP010000030">
    <property type="protein sequence ID" value="KAL3633226.1"/>
    <property type="molecule type" value="Genomic_DNA"/>
</dbReference>
<reference evidence="2" key="1">
    <citation type="journal article" date="2024" name="IScience">
        <title>Strigolactones Initiate the Formation of Haustorium-like Structures in Castilleja.</title>
        <authorList>
            <person name="Buerger M."/>
            <person name="Peterson D."/>
            <person name="Chory J."/>
        </authorList>
    </citation>
    <scope>NUCLEOTIDE SEQUENCE [LARGE SCALE GENOMIC DNA]</scope>
</reference>
<comment type="caution">
    <text evidence="1">The sequence shown here is derived from an EMBL/GenBank/DDBJ whole genome shotgun (WGS) entry which is preliminary data.</text>
</comment>
<evidence type="ECO:0008006" key="3">
    <source>
        <dbReference type="Google" id="ProtNLM"/>
    </source>
</evidence>
<dbReference type="AlphaFoldDB" id="A0ABD3CV83"/>
<name>A0ABD3CV83_9LAMI</name>
<evidence type="ECO:0000313" key="2">
    <source>
        <dbReference type="Proteomes" id="UP001632038"/>
    </source>
</evidence>